<proteinExistence type="predicted"/>
<dbReference type="AlphaFoldDB" id="A0A832GRW1"/>
<feature type="transmembrane region" description="Helical" evidence="10">
    <location>
        <begin position="357"/>
        <end position="380"/>
    </location>
</feature>
<evidence type="ECO:0000256" key="6">
    <source>
        <dbReference type="ARBA" id="ARBA00022958"/>
    </source>
</evidence>
<feature type="transmembrane region" description="Helical" evidence="10">
    <location>
        <begin position="193"/>
        <end position="217"/>
    </location>
</feature>
<dbReference type="PANTHER" id="PTHR30540">
    <property type="entry name" value="OSMOTIC STRESS POTASSIUM TRANSPORTER"/>
    <property type="match status" value="1"/>
</dbReference>
<keyword evidence="3" id="KW-0633">Potassium transport</keyword>
<dbReference type="GO" id="GO:0015293">
    <property type="term" value="F:symporter activity"/>
    <property type="evidence" value="ECO:0007669"/>
    <property type="project" value="UniProtKB-KW"/>
</dbReference>
<evidence type="ECO:0000256" key="1">
    <source>
        <dbReference type="ARBA" id="ARBA00004141"/>
    </source>
</evidence>
<sequence length="597" mass="66926">MQKIIKALGLVFGDIGTSPIYTLSVVFLLLPVTKENVLGVLSLIFWTLIILPTLQYTVLAMSLSLRGEGGTLILSEILKGLLKSGRGLGLVTLISFVAISLLMGDGVITPAISILSAVEGISLIPGLPQLKEIHIVLISIGIATLLFSFQSRGTERVSSTFGPIMGIWFLALFSLGIYYLLKVPEVLKALNPLYGVQFLLTQGWKGYLVLGEIILCATGSEAMYADMGHLGARPIKQAWRLVFVSLVINYFGQGAFLLLNPQAKYVLFEMCLKAFSPLYIPFLILALLATIIASQAMISAMFSIVYQSISARILPILKVKYTSQELSSQIYIGVVNWFFYVAVCFIMYQFGSSSKLASAYGLAVTGDMTITGLFLVTVFLIKRKYSYFLIGLFTATVSALYFTSTWHKFPEGGYWSIVLAGVPFLIILLYTQGQKKLYHSMKLLSREEFIHKFRRVYTTNPKIPGTALFFIRDPYTFPPYVIETIFFHGIIYEENIFVSLIRKNEPYGITTGFLEEICPGAKVFEIAYGYMEVLRVEDILREHGIDERAIFYGLEDIETRHPIWKLYAFIKHLSPHFIKFLELPPTKLHGVLTRVEM</sequence>
<feature type="transmembrane region" description="Helical" evidence="10">
    <location>
        <begin position="412"/>
        <end position="431"/>
    </location>
</feature>
<dbReference type="InterPro" id="IPR053952">
    <property type="entry name" value="K_trans_C"/>
</dbReference>
<evidence type="ECO:0000256" key="4">
    <source>
        <dbReference type="ARBA" id="ARBA00022692"/>
    </source>
</evidence>
<feature type="domain" description="K+ potassium transporter C-terminal" evidence="12">
    <location>
        <begin position="464"/>
        <end position="597"/>
    </location>
</feature>
<keyword evidence="8" id="KW-0406">Ion transport</keyword>
<comment type="subcellular location">
    <subcellularLocation>
        <location evidence="1">Membrane</location>
        <topology evidence="1">Multi-pass membrane protein</topology>
    </subcellularLocation>
</comment>
<evidence type="ECO:0000256" key="7">
    <source>
        <dbReference type="ARBA" id="ARBA00022989"/>
    </source>
</evidence>
<dbReference type="EMBL" id="DSZU01000143">
    <property type="protein sequence ID" value="HGV55955.1"/>
    <property type="molecule type" value="Genomic_DNA"/>
</dbReference>
<evidence type="ECO:0000256" key="3">
    <source>
        <dbReference type="ARBA" id="ARBA00022538"/>
    </source>
</evidence>
<keyword evidence="2" id="KW-0813">Transport</keyword>
<reference evidence="13" key="1">
    <citation type="journal article" date="2020" name="mSystems">
        <title>Genome- and Community-Level Interaction Insights into Carbon Utilization and Element Cycling Functions of Hydrothermarchaeota in Hydrothermal Sediment.</title>
        <authorList>
            <person name="Zhou Z."/>
            <person name="Liu Y."/>
            <person name="Xu W."/>
            <person name="Pan J."/>
            <person name="Luo Z.H."/>
            <person name="Li M."/>
        </authorList>
    </citation>
    <scope>NUCLEOTIDE SEQUENCE [LARGE SCALE GENOMIC DNA]</scope>
    <source>
        <strain evidence="13">SpSt-605</strain>
    </source>
</reference>
<keyword evidence="6" id="KW-0630">Potassium</keyword>
<dbReference type="PANTHER" id="PTHR30540:SF83">
    <property type="entry name" value="K+ POTASSIUM TRANSPORTER"/>
    <property type="match status" value="1"/>
</dbReference>
<keyword evidence="4 10" id="KW-0812">Transmembrane</keyword>
<feature type="transmembrane region" description="Helical" evidence="10">
    <location>
        <begin position="133"/>
        <end position="149"/>
    </location>
</feature>
<dbReference type="GO" id="GO:0015079">
    <property type="term" value="F:potassium ion transmembrane transporter activity"/>
    <property type="evidence" value="ECO:0007669"/>
    <property type="project" value="InterPro"/>
</dbReference>
<keyword evidence="9 10" id="KW-0472">Membrane</keyword>
<evidence type="ECO:0000256" key="2">
    <source>
        <dbReference type="ARBA" id="ARBA00022448"/>
    </source>
</evidence>
<comment type="caution">
    <text evidence="13">The sequence shown here is derived from an EMBL/GenBank/DDBJ whole genome shotgun (WGS) entry which is preliminary data.</text>
</comment>
<gene>
    <name evidence="13" type="ORF">ENT73_07770</name>
</gene>
<feature type="transmembrane region" description="Helical" evidence="10">
    <location>
        <begin position="43"/>
        <end position="66"/>
    </location>
</feature>
<accession>A0A832GRW1</accession>
<feature type="transmembrane region" description="Helical" evidence="10">
    <location>
        <begin position="7"/>
        <end position="31"/>
    </location>
</feature>
<dbReference type="Pfam" id="PF22776">
    <property type="entry name" value="K_trans_C"/>
    <property type="match status" value="1"/>
</dbReference>
<evidence type="ECO:0000256" key="10">
    <source>
        <dbReference type="SAM" id="Phobius"/>
    </source>
</evidence>
<dbReference type="Pfam" id="PF02705">
    <property type="entry name" value="K_trans"/>
    <property type="match status" value="1"/>
</dbReference>
<evidence type="ECO:0000259" key="11">
    <source>
        <dbReference type="Pfam" id="PF02705"/>
    </source>
</evidence>
<name>A0A832GRW1_9BACT</name>
<feature type="transmembrane region" description="Helical" evidence="10">
    <location>
        <begin position="161"/>
        <end position="181"/>
    </location>
</feature>
<keyword evidence="5" id="KW-0769">Symport</keyword>
<organism evidence="13">
    <name type="scientific">Caldimicrobium thiodismutans</name>
    <dbReference type="NCBI Taxonomy" id="1653476"/>
    <lineage>
        <taxon>Bacteria</taxon>
        <taxon>Pseudomonadati</taxon>
        <taxon>Thermodesulfobacteriota</taxon>
        <taxon>Thermodesulfobacteria</taxon>
        <taxon>Thermodesulfobacteriales</taxon>
        <taxon>Thermodesulfobacteriaceae</taxon>
        <taxon>Caldimicrobium</taxon>
    </lineage>
</organism>
<evidence type="ECO:0000256" key="8">
    <source>
        <dbReference type="ARBA" id="ARBA00023065"/>
    </source>
</evidence>
<protein>
    <submittedName>
        <fullName evidence="13">Potassium transporter Kup</fullName>
    </submittedName>
</protein>
<evidence type="ECO:0000256" key="5">
    <source>
        <dbReference type="ARBA" id="ARBA00022847"/>
    </source>
</evidence>
<evidence type="ECO:0000256" key="9">
    <source>
        <dbReference type="ARBA" id="ARBA00023136"/>
    </source>
</evidence>
<feature type="transmembrane region" description="Helical" evidence="10">
    <location>
        <begin position="330"/>
        <end position="351"/>
    </location>
</feature>
<evidence type="ECO:0000313" key="13">
    <source>
        <dbReference type="EMBL" id="HGV55955.1"/>
    </source>
</evidence>
<feature type="transmembrane region" description="Helical" evidence="10">
    <location>
        <begin position="387"/>
        <end position="406"/>
    </location>
</feature>
<keyword evidence="7 10" id="KW-1133">Transmembrane helix</keyword>
<feature type="transmembrane region" description="Helical" evidence="10">
    <location>
        <begin position="87"/>
        <end position="113"/>
    </location>
</feature>
<feature type="transmembrane region" description="Helical" evidence="10">
    <location>
        <begin position="238"/>
        <end position="259"/>
    </location>
</feature>
<dbReference type="InterPro" id="IPR053951">
    <property type="entry name" value="K_trans_N"/>
</dbReference>
<evidence type="ECO:0000259" key="12">
    <source>
        <dbReference type="Pfam" id="PF22776"/>
    </source>
</evidence>
<dbReference type="InterPro" id="IPR003855">
    <property type="entry name" value="K+_transporter"/>
</dbReference>
<feature type="domain" description="K+ potassium transporter integral membrane" evidence="11">
    <location>
        <begin position="4"/>
        <end position="442"/>
    </location>
</feature>
<dbReference type="GO" id="GO:0016020">
    <property type="term" value="C:membrane"/>
    <property type="evidence" value="ECO:0007669"/>
    <property type="project" value="UniProtKB-SubCell"/>
</dbReference>
<feature type="transmembrane region" description="Helical" evidence="10">
    <location>
        <begin position="279"/>
        <end position="309"/>
    </location>
</feature>